<dbReference type="InterPro" id="IPR035328">
    <property type="entry name" value="DUF3048_C"/>
</dbReference>
<proteinExistence type="predicted"/>
<dbReference type="AlphaFoldDB" id="A0A1F6NXZ1"/>
<dbReference type="EMBL" id="MFQZ01000001">
    <property type="protein sequence ID" value="OGH88797.1"/>
    <property type="molecule type" value="Genomic_DNA"/>
</dbReference>
<dbReference type="SUPFAM" id="SSF159774">
    <property type="entry name" value="YerB-like"/>
    <property type="match status" value="1"/>
</dbReference>
<keyword evidence="1" id="KW-0472">Membrane</keyword>
<comment type="caution">
    <text evidence="4">The sequence shown here is derived from an EMBL/GenBank/DDBJ whole genome shotgun (WGS) entry which is preliminary data.</text>
</comment>
<feature type="domain" description="DUF3048" evidence="2">
    <location>
        <begin position="64"/>
        <end position="196"/>
    </location>
</feature>
<dbReference type="Pfam" id="PF11258">
    <property type="entry name" value="DUF3048"/>
    <property type="match status" value="1"/>
</dbReference>
<feature type="transmembrane region" description="Helical" evidence="1">
    <location>
        <begin position="20"/>
        <end position="38"/>
    </location>
</feature>
<dbReference type="STRING" id="1798704.A3J93_01770"/>
<evidence type="ECO:0000313" key="4">
    <source>
        <dbReference type="EMBL" id="OGH88797.1"/>
    </source>
</evidence>
<dbReference type="InterPro" id="IPR021416">
    <property type="entry name" value="DUF3048_N"/>
</dbReference>
<evidence type="ECO:0000313" key="5">
    <source>
        <dbReference type="Proteomes" id="UP000177907"/>
    </source>
</evidence>
<name>A0A1F6NXZ1_9BACT</name>
<dbReference type="InterPro" id="IPR023158">
    <property type="entry name" value="YerB-like_sf"/>
</dbReference>
<evidence type="ECO:0008006" key="6">
    <source>
        <dbReference type="Google" id="ProtNLM"/>
    </source>
</evidence>
<evidence type="ECO:0000259" key="3">
    <source>
        <dbReference type="Pfam" id="PF17479"/>
    </source>
</evidence>
<gene>
    <name evidence="4" type="ORF">A3J93_01770</name>
</gene>
<evidence type="ECO:0000256" key="1">
    <source>
        <dbReference type="SAM" id="Phobius"/>
    </source>
</evidence>
<feature type="domain" description="DUF3048" evidence="3">
    <location>
        <begin position="231"/>
        <end position="339"/>
    </location>
</feature>
<protein>
    <recommendedName>
        <fullName evidence="6">DUF3048 domain-containing protein</fullName>
    </recommendedName>
</protein>
<keyword evidence="1" id="KW-1133">Transmembrane helix</keyword>
<dbReference type="Pfam" id="PF17479">
    <property type="entry name" value="DUF3048_C"/>
    <property type="match status" value="1"/>
</dbReference>
<accession>A0A1F6NXZ1</accession>
<dbReference type="Gene3D" id="3.50.90.10">
    <property type="entry name" value="YerB-like"/>
    <property type="match status" value="1"/>
</dbReference>
<sequence length="352" mass="39589">MKYISLGNICWPNRSRKNLIIAGAGLFVLLILVVWLLLTFGNVKTDVNFLTVNHGPKFFSVLDGLPVTSTEAQTPGVVAVMIDNFPVARPQYGLAQAKVVYEVPVEGGLTRFMAMFDRGTNIARVGPVRSARPYFLDWQAEYGKPLYMHSGGSPEALSLIKKSDYFDANEFYFGQYYWRTSDSYAPHNLFTSSELWNKLALKFSTTTIVWSGRKFDNNAPASSSPASSVLIKYNSGYHIGWKFDSSQSVYERLLNNVLYSDASSEIINANNVVIQYVKIRSLDEVDRKEIVTIGSGSARVLRDGRIIYAQWQKDATESRTIFSDLNGEEIKFKPGVTWIQIVPWEVVVEVIN</sequence>
<dbReference type="Proteomes" id="UP000177907">
    <property type="component" value="Unassembled WGS sequence"/>
</dbReference>
<evidence type="ECO:0000259" key="2">
    <source>
        <dbReference type="Pfam" id="PF11258"/>
    </source>
</evidence>
<reference evidence="4 5" key="1">
    <citation type="journal article" date="2016" name="Nat. Commun.">
        <title>Thousands of microbial genomes shed light on interconnected biogeochemical processes in an aquifer system.</title>
        <authorList>
            <person name="Anantharaman K."/>
            <person name="Brown C.T."/>
            <person name="Hug L.A."/>
            <person name="Sharon I."/>
            <person name="Castelle C.J."/>
            <person name="Probst A.J."/>
            <person name="Thomas B.C."/>
            <person name="Singh A."/>
            <person name="Wilkins M.J."/>
            <person name="Karaoz U."/>
            <person name="Brodie E.L."/>
            <person name="Williams K.H."/>
            <person name="Hubbard S.S."/>
            <person name="Banfield J.F."/>
        </authorList>
    </citation>
    <scope>NUCLEOTIDE SEQUENCE [LARGE SCALE GENOMIC DNA]</scope>
</reference>
<keyword evidence="1" id="KW-0812">Transmembrane</keyword>
<organism evidence="4 5">
    <name type="scientific">Candidatus Magasanikbacteria bacterium RIFOXYC2_FULL_42_28</name>
    <dbReference type="NCBI Taxonomy" id="1798704"/>
    <lineage>
        <taxon>Bacteria</taxon>
        <taxon>Candidatus Magasanikiibacteriota</taxon>
    </lineage>
</organism>